<dbReference type="PANTHER" id="PTHR44757">
    <property type="entry name" value="DIGUANYLATE CYCLASE DGCP"/>
    <property type="match status" value="1"/>
</dbReference>
<dbReference type="InterPro" id="IPR052155">
    <property type="entry name" value="Biofilm_reg_signaling"/>
</dbReference>
<dbReference type="SMART" id="SM00091">
    <property type="entry name" value="PAS"/>
    <property type="match status" value="1"/>
</dbReference>
<dbReference type="CDD" id="cd01948">
    <property type="entry name" value="EAL"/>
    <property type="match status" value="1"/>
</dbReference>
<dbReference type="Gene3D" id="3.20.20.450">
    <property type="entry name" value="EAL domain"/>
    <property type="match status" value="1"/>
</dbReference>
<dbReference type="Pfam" id="PF01590">
    <property type="entry name" value="GAF"/>
    <property type="match status" value="1"/>
</dbReference>
<accession>A0ABT3WVI8</accession>
<dbReference type="PROSITE" id="PS50887">
    <property type="entry name" value="GGDEF"/>
    <property type="match status" value="1"/>
</dbReference>
<dbReference type="NCBIfam" id="TIGR00254">
    <property type="entry name" value="GGDEF"/>
    <property type="match status" value="1"/>
</dbReference>
<dbReference type="PROSITE" id="PS50883">
    <property type="entry name" value="EAL"/>
    <property type="match status" value="1"/>
</dbReference>
<dbReference type="SUPFAM" id="SSF55073">
    <property type="entry name" value="Nucleotide cyclase"/>
    <property type="match status" value="1"/>
</dbReference>
<evidence type="ECO:0000259" key="1">
    <source>
        <dbReference type="PROSITE" id="PS50112"/>
    </source>
</evidence>
<dbReference type="PROSITE" id="PS50113">
    <property type="entry name" value="PAC"/>
    <property type="match status" value="1"/>
</dbReference>
<dbReference type="InterPro" id="IPR003018">
    <property type="entry name" value="GAF"/>
</dbReference>
<evidence type="ECO:0000313" key="6">
    <source>
        <dbReference type="Proteomes" id="UP001208017"/>
    </source>
</evidence>
<reference evidence="5 6" key="1">
    <citation type="submission" date="2022-11" db="EMBL/GenBank/DDBJ databases">
        <title>Study of microbial diversity in lake waters.</title>
        <authorList>
            <person name="Zhang J."/>
        </authorList>
    </citation>
    <scope>NUCLEOTIDE SEQUENCE [LARGE SCALE GENOMIC DNA]</scope>
    <source>
        <strain evidence="5 6">DT12</strain>
    </source>
</reference>
<dbReference type="SUPFAM" id="SSF55785">
    <property type="entry name" value="PYP-like sensor domain (PAS domain)"/>
    <property type="match status" value="1"/>
</dbReference>
<dbReference type="Proteomes" id="UP001208017">
    <property type="component" value="Unassembled WGS sequence"/>
</dbReference>
<name>A0ABT3WVI8_9BACL</name>
<keyword evidence="6" id="KW-1185">Reference proteome</keyword>
<dbReference type="Pfam" id="PF00563">
    <property type="entry name" value="EAL"/>
    <property type="match status" value="1"/>
</dbReference>
<dbReference type="SMART" id="SM00086">
    <property type="entry name" value="PAC"/>
    <property type="match status" value="1"/>
</dbReference>
<feature type="domain" description="PAC" evidence="2">
    <location>
        <begin position="161"/>
        <end position="213"/>
    </location>
</feature>
<dbReference type="Pfam" id="PF13426">
    <property type="entry name" value="PAS_9"/>
    <property type="match status" value="1"/>
</dbReference>
<dbReference type="SMART" id="SM00052">
    <property type="entry name" value="EAL"/>
    <property type="match status" value="1"/>
</dbReference>
<dbReference type="InterPro" id="IPR029787">
    <property type="entry name" value="Nucleotide_cyclase"/>
</dbReference>
<dbReference type="Pfam" id="PF00990">
    <property type="entry name" value="GGDEF"/>
    <property type="match status" value="1"/>
</dbReference>
<dbReference type="CDD" id="cd00130">
    <property type="entry name" value="PAS"/>
    <property type="match status" value="1"/>
</dbReference>
<dbReference type="Gene3D" id="3.30.450.20">
    <property type="entry name" value="PAS domain"/>
    <property type="match status" value="1"/>
</dbReference>
<dbReference type="NCBIfam" id="TIGR00229">
    <property type="entry name" value="sensory_box"/>
    <property type="match status" value="1"/>
</dbReference>
<organism evidence="5 6">
    <name type="scientific">Tumebacillus lacus</name>
    <dbReference type="NCBI Taxonomy" id="2995335"/>
    <lineage>
        <taxon>Bacteria</taxon>
        <taxon>Bacillati</taxon>
        <taxon>Bacillota</taxon>
        <taxon>Bacilli</taxon>
        <taxon>Bacillales</taxon>
        <taxon>Alicyclobacillaceae</taxon>
        <taxon>Tumebacillus</taxon>
    </lineage>
</organism>
<dbReference type="InterPro" id="IPR043128">
    <property type="entry name" value="Rev_trsase/Diguanyl_cyclase"/>
</dbReference>
<gene>
    <name evidence="5" type="ORF">OS242_01680</name>
</gene>
<dbReference type="InterPro" id="IPR000014">
    <property type="entry name" value="PAS"/>
</dbReference>
<feature type="domain" description="PAS" evidence="1">
    <location>
        <begin position="88"/>
        <end position="159"/>
    </location>
</feature>
<proteinExistence type="predicted"/>
<dbReference type="InterPro" id="IPR035919">
    <property type="entry name" value="EAL_sf"/>
</dbReference>
<dbReference type="InterPro" id="IPR029016">
    <property type="entry name" value="GAF-like_dom_sf"/>
</dbReference>
<feature type="domain" description="GGDEF" evidence="4">
    <location>
        <begin position="244"/>
        <end position="376"/>
    </location>
</feature>
<evidence type="ECO:0000259" key="4">
    <source>
        <dbReference type="PROSITE" id="PS50887"/>
    </source>
</evidence>
<dbReference type="EMBL" id="JAPMLT010000001">
    <property type="protein sequence ID" value="MCX7568680.1"/>
    <property type="molecule type" value="Genomic_DNA"/>
</dbReference>
<dbReference type="InterPro" id="IPR001610">
    <property type="entry name" value="PAC"/>
</dbReference>
<dbReference type="InterPro" id="IPR035965">
    <property type="entry name" value="PAS-like_dom_sf"/>
</dbReference>
<dbReference type="PROSITE" id="PS50112">
    <property type="entry name" value="PAS"/>
    <property type="match status" value="1"/>
</dbReference>
<dbReference type="PANTHER" id="PTHR44757:SF2">
    <property type="entry name" value="BIOFILM ARCHITECTURE MAINTENANCE PROTEIN MBAA"/>
    <property type="match status" value="1"/>
</dbReference>
<evidence type="ECO:0000259" key="2">
    <source>
        <dbReference type="PROSITE" id="PS50113"/>
    </source>
</evidence>
<dbReference type="InterPro" id="IPR000700">
    <property type="entry name" value="PAS-assoc_C"/>
</dbReference>
<dbReference type="RefSeq" id="WP_267149920.1">
    <property type="nucleotide sequence ID" value="NZ_JAPMLT010000001.1"/>
</dbReference>
<comment type="caution">
    <text evidence="5">The sequence shown here is derived from an EMBL/GenBank/DDBJ whole genome shotgun (WGS) entry which is preliminary data.</text>
</comment>
<dbReference type="CDD" id="cd01949">
    <property type="entry name" value="GGDEF"/>
    <property type="match status" value="1"/>
</dbReference>
<evidence type="ECO:0000259" key="3">
    <source>
        <dbReference type="PROSITE" id="PS50883"/>
    </source>
</evidence>
<dbReference type="SUPFAM" id="SSF55781">
    <property type="entry name" value="GAF domain-like"/>
    <property type="match status" value="1"/>
</dbReference>
<dbReference type="Gene3D" id="3.30.70.270">
    <property type="match status" value="1"/>
</dbReference>
<dbReference type="InterPro" id="IPR001633">
    <property type="entry name" value="EAL_dom"/>
</dbReference>
<protein>
    <submittedName>
        <fullName evidence="5">EAL domain-containing protein</fullName>
    </submittedName>
</protein>
<dbReference type="InterPro" id="IPR000160">
    <property type="entry name" value="GGDEF_dom"/>
</dbReference>
<dbReference type="SUPFAM" id="SSF141868">
    <property type="entry name" value="EAL domain-like"/>
    <property type="match status" value="1"/>
</dbReference>
<dbReference type="SMART" id="SM00267">
    <property type="entry name" value="GGDEF"/>
    <property type="match status" value="1"/>
</dbReference>
<feature type="domain" description="EAL" evidence="3">
    <location>
        <begin position="383"/>
        <end position="638"/>
    </location>
</feature>
<evidence type="ECO:0000313" key="5">
    <source>
        <dbReference type="EMBL" id="MCX7568680.1"/>
    </source>
</evidence>
<dbReference type="Gene3D" id="3.30.450.40">
    <property type="match status" value="1"/>
</dbReference>
<sequence>MIYLGGREPLVIPDASQHPVTKDLPITKSGNIGSYLGVPILLADGTMFGTLCALNSEPYDFTQDEQGIMTHLSKFLSHALDLEQLAANFQLKSMALEATPNAVAIVTIDGDITWVNPAFTELTGYEARELPTYRMLVPDDNPEDKATFHQIRTAVNNGSPWSGEVLTRRKDGTRYDSELTVTPVLDEAGNVRYFVSIQRDITTRKQTETRLHFLAHYDTLTQLPNRVLFQERLTEALSCDDQDALPALLFVNLDRFKNINDTLGHHIGDLLLIEAAKRIKDCAGPRAFVSRISGDEFTVLLPGPFDSLTVEQLAERLIQSIKQPMLVDDYELFISASIGISTATRQIDPDTLFQQADLALSHAKESGRNRCRFYTDDMDNSGRIEMENALRKAVDRGELILHYQPKVDLATGKMVGMEALVRWEHPTKGQIPPYVFIPLAEEIGMIGPIGEWVLREACRQNKQWQDQGLPALCVAVNLSVSQFQYGNIVEQVKAALADTGLDAEWLELEITESIIIQDTEKVISTLRDLQMMGIRIAIDDFGTGYSSLSYLKKLPIDSLKIDRSFVKDITGELEEEETIAKAVISLAQSLKLRVVAEGVETEAQLHFLMCQNCDMMQGYYFSRPLPVEEFAQLLASGRDLFAGVRVNA</sequence>